<dbReference type="InterPro" id="IPR006061">
    <property type="entry name" value="SBP_1_CS"/>
</dbReference>
<evidence type="ECO:0000256" key="9">
    <source>
        <dbReference type="SAM" id="MobiDB-lite"/>
    </source>
</evidence>
<evidence type="ECO:0000256" key="8">
    <source>
        <dbReference type="ARBA" id="ARBA00049753"/>
    </source>
</evidence>
<accession>W6RI63</accession>
<evidence type="ECO:0000256" key="4">
    <source>
        <dbReference type="ARBA" id="ARBA00022597"/>
    </source>
</evidence>
<keyword evidence="3" id="KW-0813">Transport</keyword>
<comment type="function">
    <text evidence="7">Part of a binding-protein-dependent transport system for a sugar.</text>
</comment>
<dbReference type="GO" id="GO:0042597">
    <property type="term" value="C:periplasmic space"/>
    <property type="evidence" value="ECO:0007669"/>
    <property type="project" value="UniProtKB-SubCell"/>
</dbReference>
<dbReference type="HOGENOM" id="CLU_031285_12_3_5"/>
<dbReference type="PANTHER" id="PTHR43649:SF28">
    <property type="entry name" value="BINDING PROTEIN COMPONENT OF ABC SUGAR TRANSPORTER-RELATED"/>
    <property type="match status" value="1"/>
</dbReference>
<dbReference type="Pfam" id="PF01547">
    <property type="entry name" value="SBP_bac_1"/>
    <property type="match status" value="1"/>
</dbReference>
<protein>
    <recommendedName>
        <fullName evidence="8">Probable sugar-binding periplasmic protein</fullName>
    </recommendedName>
</protein>
<dbReference type="InterPro" id="IPR050490">
    <property type="entry name" value="Bact_solute-bd_prot1"/>
</dbReference>
<dbReference type="PROSITE" id="PS01037">
    <property type="entry name" value="SBP_BACTERIAL_1"/>
    <property type="match status" value="1"/>
</dbReference>
<feature type="signal peptide" evidence="10">
    <location>
        <begin position="1"/>
        <end position="46"/>
    </location>
</feature>
<dbReference type="eggNOG" id="COG1653">
    <property type="taxonomic scope" value="Bacteria"/>
</dbReference>
<evidence type="ECO:0000313" key="11">
    <source>
        <dbReference type="EMBL" id="CDM58438.1"/>
    </source>
</evidence>
<dbReference type="SUPFAM" id="SSF53850">
    <property type="entry name" value="Periplasmic binding protein-like II"/>
    <property type="match status" value="1"/>
</dbReference>
<dbReference type="PANTHER" id="PTHR43649">
    <property type="entry name" value="ARABINOSE-BINDING PROTEIN-RELATED"/>
    <property type="match status" value="1"/>
</dbReference>
<keyword evidence="12" id="KW-1185">Reference proteome</keyword>
<dbReference type="PATRIC" id="fig|348824.6.peg.3001"/>
<name>W6RI63_9HYPH</name>
<evidence type="ECO:0000256" key="6">
    <source>
        <dbReference type="ARBA" id="ARBA00022764"/>
    </source>
</evidence>
<dbReference type="InterPro" id="IPR006059">
    <property type="entry name" value="SBP"/>
</dbReference>
<evidence type="ECO:0000256" key="7">
    <source>
        <dbReference type="ARBA" id="ARBA00049629"/>
    </source>
</evidence>
<dbReference type="EMBL" id="HG916852">
    <property type="protein sequence ID" value="CDM58438.1"/>
    <property type="molecule type" value="Genomic_DNA"/>
</dbReference>
<sequence>MHATARFRSRTAPHRRSKQEREMKNTALKGFLLASSLLTSVGFAHAADVTLTIESWRNDDLQIWQEKIIPAFEAKNPGIKLVFSPTAPTEYNASLNAKLDAGSAGDIITCRPFDPSLGLFDKKQLTDLTSLPGMENFSPVAKAAWTTDDGKTTFCVPMASVIHGFIYNKDAFDKLGIAVPKTQDEFYAALDKIKADGTYIPLAMGTKDLWEAATMGYQNIGPNYWKGEDGRLALISGKQKLTDADWVKPYEELAKWKPYLGDGFEAQTYSDSQNLFTLGRAAIYPAGSWEISLFNSQAQFKMGAFPPPVPKAGDTGYISDHPDIGVGLNAKSTHPEEAKKFLSWVASSEFADIYANSLPGFFSLNSNPVKMTDPLAQEFVSWRGPYKSTIRSTYQVLSRGTPNLENETWVESANVVNGTDTPQVAAEKLQKGLDGWYKPAK</sequence>
<evidence type="ECO:0000256" key="5">
    <source>
        <dbReference type="ARBA" id="ARBA00022729"/>
    </source>
</evidence>
<reference evidence="11" key="1">
    <citation type="submission" date="2013-11" db="EMBL/GenBank/DDBJ databases">
        <title>Draft genome sequence of the broad-host-range Rhizobium sp. LPU83 strain, a member of the low-genetic diversity Oregon-like Rhizobium sp. group.</title>
        <authorList>
            <person name="Wibberg D."/>
            <person name="Puehler A."/>
            <person name="Schlueter A."/>
        </authorList>
    </citation>
    <scope>NUCLEOTIDE SEQUENCE [LARGE SCALE GENOMIC DNA]</scope>
    <source>
        <strain evidence="11">LPU83</strain>
    </source>
</reference>
<evidence type="ECO:0000256" key="3">
    <source>
        <dbReference type="ARBA" id="ARBA00022448"/>
    </source>
</evidence>
<organism evidence="11 12">
    <name type="scientific">Rhizobium favelukesii</name>
    <dbReference type="NCBI Taxonomy" id="348824"/>
    <lineage>
        <taxon>Bacteria</taxon>
        <taxon>Pseudomonadati</taxon>
        <taxon>Pseudomonadota</taxon>
        <taxon>Alphaproteobacteria</taxon>
        <taxon>Hyphomicrobiales</taxon>
        <taxon>Rhizobiaceae</taxon>
        <taxon>Rhizobium/Agrobacterium group</taxon>
        <taxon>Rhizobium</taxon>
    </lineage>
</organism>
<dbReference type="Proteomes" id="UP000019443">
    <property type="component" value="Chromosome"/>
</dbReference>
<feature type="compositionally biased region" description="Basic residues" evidence="9">
    <location>
        <begin position="1"/>
        <end position="18"/>
    </location>
</feature>
<evidence type="ECO:0000313" key="12">
    <source>
        <dbReference type="Proteomes" id="UP000019443"/>
    </source>
</evidence>
<evidence type="ECO:0000256" key="2">
    <source>
        <dbReference type="ARBA" id="ARBA00008520"/>
    </source>
</evidence>
<dbReference type="Gene3D" id="3.40.190.10">
    <property type="entry name" value="Periplasmic binding protein-like II"/>
    <property type="match status" value="2"/>
</dbReference>
<keyword evidence="5 10" id="KW-0732">Signal</keyword>
<dbReference type="GO" id="GO:0055085">
    <property type="term" value="P:transmembrane transport"/>
    <property type="evidence" value="ECO:0007669"/>
    <property type="project" value="InterPro"/>
</dbReference>
<proteinExistence type="inferred from homology"/>
<dbReference type="AlphaFoldDB" id="W6RI63"/>
<keyword evidence="4" id="KW-0762">Sugar transport</keyword>
<dbReference type="KEGG" id="rhl:LPU83_2786"/>
<gene>
    <name evidence="11" type="ORF">LPU83_2786</name>
</gene>
<evidence type="ECO:0000256" key="10">
    <source>
        <dbReference type="SAM" id="SignalP"/>
    </source>
</evidence>
<feature type="chain" id="PRO_5004882457" description="Probable sugar-binding periplasmic protein" evidence="10">
    <location>
        <begin position="47"/>
        <end position="441"/>
    </location>
</feature>
<comment type="subcellular location">
    <subcellularLocation>
        <location evidence="1">Periplasm</location>
    </subcellularLocation>
</comment>
<comment type="similarity">
    <text evidence="2">Belongs to the bacterial solute-binding protein 1 family.</text>
</comment>
<evidence type="ECO:0000256" key="1">
    <source>
        <dbReference type="ARBA" id="ARBA00004418"/>
    </source>
</evidence>
<feature type="region of interest" description="Disordered" evidence="9">
    <location>
        <begin position="1"/>
        <end position="22"/>
    </location>
</feature>
<keyword evidence="6" id="KW-0574">Periplasm</keyword>